<dbReference type="CDD" id="cd01335">
    <property type="entry name" value="Radical_SAM"/>
    <property type="match status" value="1"/>
</dbReference>
<sequence length="655" mass="72616">MSAESVFPRLEPLLPRVSKPVQYVGGELNATLKPWDSAAVRWALMYPDAYEVGLPNQGIMILYEVINEIPDALAERTYAVWSDLEALMREHGVPQFTVDGHRPVKAFDVLGVSFATELGYTNLLNALDLAGIPLHAAERTTEDPVVLAGGHAAFNPEPIADFIDAAVLGDGEEAVGEITDVIRAWKADGRPGGRDELLTRLAETGTVYIPRFYDVDYAEDGCIARVAPNRERVPAIVAKRTTMDLDAWPYPKQPLVPLAESVHERMSVEIFRGCTRGCRFCQAGMITRPVRERSIEGIGAMVQKGLEATGFEEVGLLSLSSADHSEIGEVTKQLADRYTGTNTGLSLPSTRVDAFNIDLANELSRNGRRSGLTFAPEGGSERIRRVINKTVSEEDLIKTVSAAYANGWRQVKLYFMCGLPTETDEDVLQIAEMARNVIRAGRESSGQKDVRCTISIGGFVPKPHTPFQWAAQTDPQTIDDRLRKLREAVNSDRRIGRAIGMRYHDGKPSHIEGLLSRGDRRVGRVIERVWREGGRFDGWSEHFSYERWVAACESELPGLGVSLDWYTTRERTEDEVLPWDHLDSGLDKQWLWDDWQDAIDERELDDCRWTPCFDCGVCPAMGTDIEIGPTGRTLLPISPVGKGTPVRNPALSGPS</sequence>
<dbReference type="InterPro" id="IPR058240">
    <property type="entry name" value="rSAM_sf"/>
</dbReference>
<dbReference type="InterPro" id="IPR006638">
    <property type="entry name" value="Elp3/MiaA/NifB-like_rSAM"/>
</dbReference>
<dbReference type="InterPro" id="IPR045784">
    <property type="entry name" value="Radical_SAM_N2"/>
</dbReference>
<dbReference type="SFLD" id="SFLDS00029">
    <property type="entry name" value="Radical_SAM"/>
    <property type="match status" value="1"/>
</dbReference>
<dbReference type="Pfam" id="PF04055">
    <property type="entry name" value="Radical_SAM"/>
    <property type="match status" value="1"/>
</dbReference>
<protein>
    <submittedName>
        <fullName evidence="2">TIGR03960 family B12-binding radical SAM protein</fullName>
    </submittedName>
</protein>
<dbReference type="RefSeq" id="WP_378246488.1">
    <property type="nucleotide sequence ID" value="NZ_JBHSKF010000004.1"/>
</dbReference>
<dbReference type="Gene3D" id="3.80.30.20">
    <property type="entry name" value="tm_1862 like domain"/>
    <property type="match status" value="1"/>
</dbReference>
<gene>
    <name evidence="2" type="ORF">ACFPM7_10455</name>
</gene>
<accession>A0ABW0EL40</accession>
<organism evidence="2 3">
    <name type="scientific">Actinokineospora guangxiensis</name>
    <dbReference type="NCBI Taxonomy" id="1490288"/>
    <lineage>
        <taxon>Bacteria</taxon>
        <taxon>Bacillati</taxon>
        <taxon>Actinomycetota</taxon>
        <taxon>Actinomycetes</taxon>
        <taxon>Pseudonocardiales</taxon>
        <taxon>Pseudonocardiaceae</taxon>
        <taxon>Actinokineospora</taxon>
    </lineage>
</organism>
<name>A0ABW0EL40_9PSEU</name>
<dbReference type="PANTHER" id="PTHR42731">
    <property type="entry name" value="SLL1084 PROTEIN"/>
    <property type="match status" value="1"/>
</dbReference>
<evidence type="ECO:0000313" key="3">
    <source>
        <dbReference type="Proteomes" id="UP001596157"/>
    </source>
</evidence>
<dbReference type="NCBIfam" id="TIGR03960">
    <property type="entry name" value="rSAM_fuse_unch"/>
    <property type="match status" value="1"/>
</dbReference>
<evidence type="ECO:0000313" key="2">
    <source>
        <dbReference type="EMBL" id="MFC5287471.1"/>
    </source>
</evidence>
<comment type="caution">
    <text evidence="2">The sequence shown here is derived from an EMBL/GenBank/DDBJ whole genome shotgun (WGS) entry which is preliminary data.</text>
</comment>
<dbReference type="Proteomes" id="UP001596157">
    <property type="component" value="Unassembled WGS sequence"/>
</dbReference>
<keyword evidence="3" id="KW-1185">Reference proteome</keyword>
<dbReference type="SFLD" id="SFLDG01082">
    <property type="entry name" value="B12-binding_domain_containing"/>
    <property type="match status" value="1"/>
</dbReference>
<feature type="domain" description="Radical SAM core" evidence="1">
    <location>
        <begin position="260"/>
        <end position="498"/>
    </location>
</feature>
<dbReference type="PANTHER" id="PTHR42731:SF1">
    <property type="entry name" value="RADICAL SAM DOMAIN PROTEIN"/>
    <property type="match status" value="1"/>
</dbReference>
<dbReference type="InterPro" id="IPR007197">
    <property type="entry name" value="rSAM"/>
</dbReference>
<dbReference type="PROSITE" id="PS51918">
    <property type="entry name" value="RADICAL_SAM"/>
    <property type="match status" value="1"/>
</dbReference>
<dbReference type="SUPFAM" id="SSF102114">
    <property type="entry name" value="Radical SAM enzymes"/>
    <property type="match status" value="1"/>
</dbReference>
<dbReference type="InterPro" id="IPR023404">
    <property type="entry name" value="rSAM_horseshoe"/>
</dbReference>
<dbReference type="Pfam" id="PF19864">
    <property type="entry name" value="Radical_SAM_N2"/>
    <property type="match status" value="1"/>
</dbReference>
<dbReference type="SMART" id="SM00729">
    <property type="entry name" value="Elp3"/>
    <property type="match status" value="1"/>
</dbReference>
<evidence type="ECO:0000259" key="1">
    <source>
        <dbReference type="PROSITE" id="PS51918"/>
    </source>
</evidence>
<proteinExistence type="predicted"/>
<reference evidence="3" key="1">
    <citation type="journal article" date="2019" name="Int. J. Syst. Evol. Microbiol.">
        <title>The Global Catalogue of Microorganisms (GCM) 10K type strain sequencing project: providing services to taxonomists for standard genome sequencing and annotation.</title>
        <authorList>
            <consortium name="The Broad Institute Genomics Platform"/>
            <consortium name="The Broad Institute Genome Sequencing Center for Infectious Disease"/>
            <person name="Wu L."/>
            <person name="Ma J."/>
        </authorList>
    </citation>
    <scope>NUCLEOTIDE SEQUENCE [LARGE SCALE GENOMIC DNA]</scope>
    <source>
        <strain evidence="3">CCUG 59778</strain>
    </source>
</reference>
<dbReference type="InterPro" id="IPR023862">
    <property type="entry name" value="CHP03960_rSAM"/>
</dbReference>
<dbReference type="EMBL" id="JBHSKF010000004">
    <property type="protein sequence ID" value="MFC5287471.1"/>
    <property type="molecule type" value="Genomic_DNA"/>
</dbReference>